<dbReference type="InterPro" id="IPR011990">
    <property type="entry name" value="TPR-like_helical_dom_sf"/>
</dbReference>
<protein>
    <submittedName>
        <fullName evidence="8">RagB/SusD family nutrient uptake outer membrane protein</fullName>
    </submittedName>
</protein>
<accession>A0A831QTF6</accession>
<sequence>MLATPKYLIEKIIKRLFIPCVCLAFFACTKDFLEVPREAQQPAEEFFVNQQDAVEAVNKMYAHQTGFDLVGFPHLAIFQLTSDDSDKGSNPGDAAFLNDYVNFTFSSTAFSIDGYWTGQYQGINYANQVLANIPAIPMDDNLKARLLAEAQFFRAFHYFNLVRVFGGVPIYEGLPEGSIEEREYNIPRNSVDEVYELITTDFTQAAENLPITYGATEIGRATKGAATGFLAKVALYREDFTQAVTLTDEVAGMGYDLFPDYYQFFRPANEYNVESLFEIQSTADGNCESASQYGQVQGVRGQFGFGFNFPTEDLVNAYEEGDVRRDATILFVGETTPEGDLITAGDNPDNPIRYNQKVYVPEASFRRNNCVDNADINIKVLRYAEILLINAEANNELGNTAAALVSLNRVRERAGLEAVTVTDQGQLRDAIWRERRVELALEGDRFFDLVRQGRAAEVLQASGTQFTAGVNEILPIPANQISLSQGVLEQNPGY</sequence>
<dbReference type="PROSITE" id="PS51257">
    <property type="entry name" value="PROKAR_LIPOPROTEIN"/>
    <property type="match status" value="1"/>
</dbReference>
<organism evidence="8">
    <name type="scientific">Pricia antarctica</name>
    <dbReference type="NCBI Taxonomy" id="641691"/>
    <lineage>
        <taxon>Bacteria</taxon>
        <taxon>Pseudomonadati</taxon>
        <taxon>Bacteroidota</taxon>
        <taxon>Flavobacteriia</taxon>
        <taxon>Flavobacteriales</taxon>
        <taxon>Flavobacteriaceae</taxon>
        <taxon>Pricia</taxon>
    </lineage>
</organism>
<feature type="domain" description="SusD-like N-terminal" evidence="7">
    <location>
        <begin position="31"/>
        <end position="235"/>
    </location>
</feature>
<feature type="domain" description="RagB/SusD" evidence="6">
    <location>
        <begin position="310"/>
        <end position="494"/>
    </location>
</feature>
<dbReference type="Gene3D" id="1.25.40.390">
    <property type="match status" value="1"/>
</dbReference>
<reference evidence="8" key="1">
    <citation type="journal article" date="2020" name="mSystems">
        <title>Genome- and Community-Level Interaction Insights into Carbon Utilization and Element Cycling Functions of Hydrothermarchaeota in Hydrothermal Sediment.</title>
        <authorList>
            <person name="Zhou Z."/>
            <person name="Liu Y."/>
            <person name="Xu W."/>
            <person name="Pan J."/>
            <person name="Luo Z.H."/>
            <person name="Li M."/>
        </authorList>
    </citation>
    <scope>NUCLEOTIDE SEQUENCE [LARGE SCALE GENOMIC DNA]</scope>
    <source>
        <strain evidence="8">HyVt-345</strain>
    </source>
</reference>
<evidence type="ECO:0000256" key="3">
    <source>
        <dbReference type="ARBA" id="ARBA00022729"/>
    </source>
</evidence>
<evidence type="ECO:0000256" key="2">
    <source>
        <dbReference type="ARBA" id="ARBA00006275"/>
    </source>
</evidence>
<gene>
    <name evidence="8" type="ORF">ENH87_18405</name>
</gene>
<dbReference type="Proteomes" id="UP000886191">
    <property type="component" value="Unassembled WGS sequence"/>
</dbReference>
<dbReference type="GO" id="GO:0009279">
    <property type="term" value="C:cell outer membrane"/>
    <property type="evidence" value="ECO:0007669"/>
    <property type="project" value="UniProtKB-SubCell"/>
</dbReference>
<dbReference type="AlphaFoldDB" id="A0A831QTF6"/>
<comment type="caution">
    <text evidence="8">The sequence shown here is derived from an EMBL/GenBank/DDBJ whole genome shotgun (WGS) entry which is preliminary data.</text>
</comment>
<evidence type="ECO:0000313" key="8">
    <source>
        <dbReference type="EMBL" id="HEA22871.1"/>
    </source>
</evidence>
<evidence type="ECO:0000256" key="4">
    <source>
        <dbReference type="ARBA" id="ARBA00023136"/>
    </source>
</evidence>
<dbReference type="Pfam" id="PF14322">
    <property type="entry name" value="SusD-like_3"/>
    <property type="match status" value="1"/>
</dbReference>
<comment type="subcellular location">
    <subcellularLocation>
        <location evidence="1">Cell outer membrane</location>
    </subcellularLocation>
</comment>
<keyword evidence="5" id="KW-0998">Cell outer membrane</keyword>
<proteinExistence type="inferred from homology"/>
<evidence type="ECO:0000256" key="5">
    <source>
        <dbReference type="ARBA" id="ARBA00023237"/>
    </source>
</evidence>
<dbReference type="EMBL" id="DRGL01000069">
    <property type="protein sequence ID" value="HEA22871.1"/>
    <property type="molecule type" value="Genomic_DNA"/>
</dbReference>
<name>A0A831QTF6_9FLAO</name>
<dbReference type="CDD" id="cd08977">
    <property type="entry name" value="SusD"/>
    <property type="match status" value="1"/>
</dbReference>
<comment type="similarity">
    <text evidence="2">Belongs to the SusD family.</text>
</comment>
<evidence type="ECO:0000256" key="1">
    <source>
        <dbReference type="ARBA" id="ARBA00004442"/>
    </source>
</evidence>
<dbReference type="Pfam" id="PF07980">
    <property type="entry name" value="SusD_RagB"/>
    <property type="match status" value="1"/>
</dbReference>
<keyword evidence="3" id="KW-0732">Signal</keyword>
<evidence type="ECO:0000259" key="7">
    <source>
        <dbReference type="Pfam" id="PF14322"/>
    </source>
</evidence>
<dbReference type="InterPro" id="IPR012944">
    <property type="entry name" value="SusD_RagB_dom"/>
</dbReference>
<evidence type="ECO:0000259" key="6">
    <source>
        <dbReference type="Pfam" id="PF07980"/>
    </source>
</evidence>
<keyword evidence="4" id="KW-0472">Membrane</keyword>
<dbReference type="SUPFAM" id="SSF48452">
    <property type="entry name" value="TPR-like"/>
    <property type="match status" value="1"/>
</dbReference>
<dbReference type="InterPro" id="IPR033985">
    <property type="entry name" value="SusD-like_N"/>
</dbReference>